<keyword evidence="11" id="KW-0832">Ubl conjugation</keyword>
<evidence type="ECO:0000313" key="20">
    <source>
        <dbReference type="EMBL" id="KAG5852077.1"/>
    </source>
</evidence>
<feature type="domain" description="C2H2-type" evidence="19">
    <location>
        <begin position="1124"/>
        <end position="1147"/>
    </location>
</feature>
<feature type="compositionally biased region" description="Polar residues" evidence="17">
    <location>
        <begin position="1568"/>
        <end position="1591"/>
    </location>
</feature>
<feature type="compositionally biased region" description="Pro residues" evidence="17">
    <location>
        <begin position="340"/>
        <end position="352"/>
    </location>
</feature>
<feature type="region of interest" description="Disordered" evidence="17">
    <location>
        <begin position="1273"/>
        <end position="1336"/>
    </location>
</feature>
<evidence type="ECO:0000256" key="16">
    <source>
        <dbReference type="PROSITE-ProRule" id="PRU00042"/>
    </source>
</evidence>
<feature type="compositionally biased region" description="Basic and acidic residues" evidence="17">
    <location>
        <begin position="820"/>
        <end position="830"/>
    </location>
</feature>
<dbReference type="SMART" id="SM00225">
    <property type="entry name" value="BTB"/>
    <property type="match status" value="1"/>
</dbReference>
<feature type="domain" description="C2H2-type" evidence="19">
    <location>
        <begin position="492"/>
        <end position="519"/>
    </location>
</feature>
<dbReference type="SUPFAM" id="SSF57667">
    <property type="entry name" value="beta-beta-alpha zinc fingers"/>
    <property type="match status" value="3"/>
</dbReference>
<evidence type="ECO:0000256" key="1">
    <source>
        <dbReference type="ARBA" id="ARBA00004123"/>
    </source>
</evidence>
<feature type="region of interest" description="Disordered" evidence="17">
    <location>
        <begin position="215"/>
        <end position="251"/>
    </location>
</feature>
<evidence type="ECO:0000256" key="8">
    <source>
        <dbReference type="ARBA" id="ARBA00022737"/>
    </source>
</evidence>
<feature type="region of interest" description="Disordered" evidence="17">
    <location>
        <begin position="765"/>
        <end position="840"/>
    </location>
</feature>
<keyword evidence="10" id="KW-0862">Zinc</keyword>
<evidence type="ECO:0000256" key="6">
    <source>
        <dbReference type="ARBA" id="ARBA00022553"/>
    </source>
</evidence>
<feature type="domain" description="C2H2-type" evidence="19">
    <location>
        <begin position="548"/>
        <end position="571"/>
    </location>
</feature>
<gene>
    <name evidence="20" type="ORF">ANANG_G00058590</name>
</gene>
<protein>
    <recommendedName>
        <fullName evidence="22">Zinc finger and BTB domain containing 4</fullName>
    </recommendedName>
</protein>
<dbReference type="GO" id="GO:0003677">
    <property type="term" value="F:DNA binding"/>
    <property type="evidence" value="ECO:0007669"/>
    <property type="project" value="UniProtKB-KW"/>
</dbReference>
<keyword evidence="14" id="KW-0804">Transcription</keyword>
<dbReference type="PANTHER" id="PTHR16515:SF49">
    <property type="entry name" value="GASTRULA ZINC FINGER PROTEIN XLCGF49.1-LIKE-RELATED"/>
    <property type="match status" value="1"/>
</dbReference>
<dbReference type="FunFam" id="3.30.160.60:FF:000235">
    <property type="entry name" value="Zinc finger and BTB domain containing 38"/>
    <property type="match status" value="1"/>
</dbReference>
<feature type="region of interest" description="Disordered" evidence="17">
    <location>
        <begin position="419"/>
        <end position="465"/>
    </location>
</feature>
<evidence type="ECO:0000256" key="5">
    <source>
        <dbReference type="ARBA" id="ARBA00022499"/>
    </source>
</evidence>
<feature type="compositionally biased region" description="Basic and acidic residues" evidence="17">
    <location>
        <begin position="1087"/>
        <end position="1098"/>
    </location>
</feature>
<keyword evidence="13" id="KW-0238">DNA-binding</keyword>
<sequence>MVSQAEVWDPFHAGTLLSQLNEQRLAGPAPFCDITLIASDDAKFRAHQSILAASSPYFRELLSSPPPAPSLSPSKSALPRKDRVLELPQLQSRVLSDLLEYIYTSRVPQHSSKGTQQLSEAGRSLGVPFLAGLEEKDLSLFKSKIGQDKTDRMEGTDKVGIAKSSKTYFSVPLSVPFPDLSAQNHAPTSHSPSSSACITDPKETSWKLATKVDKKIQHMPGHSPTSSASPIDLTAPTKKDPPSASPSSVTGTVPQFMNLPLLPAHRTGLVFPAGGKCDSFPAGMDSECSTTETAQILFNLSAMAFQGQGALEPDRIDRGSGVKQGRTESPSTGPSLTQPNPLPLPLTPPPPKDSLSVSSEPELLCGVCHRLFSSASSLTVHMRLHRGGRALSCRHCGKAFIHNKRLQSHEAVCRHASPALHAPTKQEPQEDIEENDQGGGQEGQPEQGRIGPGRPLKKGRPFLGRHHRPFPRADLLAEEDHFVKVVDGHIIYFCTVCERSYMTLSSLKRHSNVHSWRRKYPCHFCDKVFALAEYRTKHEVWHTGERRYQCIFCWEAFATYYNLKTHQKAFHGISPGLISSEKTANGGYKQKVNALKLYRLLPMRSQKRPYKTYSQSLTESLLLPPESAKPLSLPLDCSLPTPLGPSQLQSLINDSHPTDLLADPSKFTFGVNSDSIGLGEPSKLTDAKSEGHLRITKEEVTDEEQAGSSGGGILPGSRNIQLSRDYCGSKAPVSSVITYGHPKPSVIKHGTAISSSVIVHSNQISSGGDRNFLNSNSTSGNSQLPSKAAHRPMKKQVLKNYVQSQKEGEGVSTAEEEGDKEVVAGEEKSKPQKGRRAHNKGVTYTAKPACVAGVAEIRGSAPLCQITVRIGEEAIVKRSISETDLMRDKSLSPSKAKKTDASSQDPTEHYHTHAHHHRHRHRLHRSASEQEEGEPGRKSPKAPKIAKVREYYFRQEVREEESDQDAEDNLWRPYYSYKPKRKSLHVQKVKKSTWQRHLRYKRSLRLIRRTERLTDHSIKEGEEDEEEEEEVEEELVKKEGTERHEESSNTNSGLSVDKQQQDIAEENESQSRIRPTKSLTEANCTSRQEHHQTMKRASECGTCGRWFSTARKRDKHELTHLLEFVCLKCRESFSSQAQLDEHQRTQHVQVDHISSLSQNQPVDTDVDMVMETEVEKAVPGKGSPGRVGRRPSVRHICPHCGKVCKTAAALGRHTKRHEVDSPSVDGEHECGAIAPVIEALSTASAEPSSSIESKAKNDHAQAIPVINYPKVAPLPFDNIESQDPNFSREGKAEPQTLGPFGDSEHKDKGPTSASNASPQYNELPQTSPSSRLDRLEASSTSLHSVLVLSRKDILDPTCSYKISRERSAEGQINCKSSPVQMEEVKDTSVCGTMRLHGRANVEIAGPLTSGGEDSQRGVTADSKTEGTPSRVPMRLPAELEEPRVAQNLRLPAISRSSNTVHAQDLTVASIIRERELSHSAKGKVKVQKEQQRDRETTLLVPKQEVETPAPSPEYSIIHSPASTVSQRHSKSPHRSPNASDLLARAHLEAPSSLHSSRGSERQGLHLPSCSSGVNENASTNTLLHSRLPQSETEPDEAPSSATTGSCGEAKYPVQEFPLPLIMPGGCRSSKKHEDNILVSYPTNPLPFGPLGKMGANGDLSKLPFYPDPYHLLYSPQLLAYPYNLAALPMALNMMAPEEKVEPLPFLPALFNYAAGPYAGMVPHHVMANPSHYSNSSGNNKKRDSTNP</sequence>
<accession>A0A9D3MNF9</accession>
<evidence type="ECO:0000256" key="15">
    <source>
        <dbReference type="ARBA" id="ARBA00023242"/>
    </source>
</evidence>
<dbReference type="Pfam" id="PF00651">
    <property type="entry name" value="BTB"/>
    <property type="match status" value="1"/>
</dbReference>
<reference evidence="20" key="1">
    <citation type="submission" date="2021-01" db="EMBL/GenBank/DDBJ databases">
        <title>A chromosome-scale assembly of European eel, Anguilla anguilla.</title>
        <authorList>
            <person name="Henkel C."/>
            <person name="Jong-Raadsen S.A."/>
            <person name="Dufour S."/>
            <person name="Weltzien F.-A."/>
            <person name="Palstra A.P."/>
            <person name="Pelster B."/>
            <person name="Spaink H.P."/>
            <person name="Van Den Thillart G.E."/>
            <person name="Jansen H."/>
            <person name="Zahm M."/>
            <person name="Klopp C."/>
            <person name="Cedric C."/>
            <person name="Louis A."/>
            <person name="Berthelot C."/>
            <person name="Parey E."/>
            <person name="Roest Crollius H."/>
            <person name="Montfort J."/>
            <person name="Robinson-Rechavi M."/>
            <person name="Bucao C."/>
            <person name="Bouchez O."/>
            <person name="Gislard M."/>
            <person name="Lluch J."/>
            <person name="Milhes M."/>
            <person name="Lampietro C."/>
            <person name="Lopez Roques C."/>
            <person name="Donnadieu C."/>
            <person name="Braasch I."/>
            <person name="Desvignes T."/>
            <person name="Postlethwait J."/>
            <person name="Bobe J."/>
            <person name="Guiguen Y."/>
            <person name="Dirks R."/>
        </authorList>
    </citation>
    <scope>NUCLEOTIDE SEQUENCE</scope>
    <source>
        <strain evidence="20">Tag_6206</strain>
        <tissue evidence="20">Liver</tissue>
    </source>
</reference>
<evidence type="ECO:0000256" key="11">
    <source>
        <dbReference type="ARBA" id="ARBA00022843"/>
    </source>
</evidence>
<feature type="domain" description="BTB" evidence="18">
    <location>
        <begin position="32"/>
        <end position="111"/>
    </location>
</feature>
<dbReference type="InterPro" id="IPR011333">
    <property type="entry name" value="SKP1/BTB/POZ_sf"/>
</dbReference>
<keyword evidence="5" id="KW-1017">Isopeptide bond</keyword>
<evidence type="ECO:0008006" key="22">
    <source>
        <dbReference type="Google" id="ProtNLM"/>
    </source>
</evidence>
<dbReference type="Gene3D" id="3.30.710.10">
    <property type="entry name" value="Potassium Channel Kv1.1, Chain A"/>
    <property type="match status" value="1"/>
</dbReference>
<evidence type="ECO:0000256" key="9">
    <source>
        <dbReference type="ARBA" id="ARBA00022771"/>
    </source>
</evidence>
<evidence type="ECO:0000256" key="14">
    <source>
        <dbReference type="ARBA" id="ARBA00023163"/>
    </source>
</evidence>
<evidence type="ECO:0000313" key="21">
    <source>
        <dbReference type="Proteomes" id="UP001044222"/>
    </source>
</evidence>
<feature type="region of interest" description="Disordered" evidence="17">
    <location>
        <begin position="1404"/>
        <end position="1430"/>
    </location>
</feature>
<evidence type="ECO:0000256" key="17">
    <source>
        <dbReference type="SAM" id="MobiDB-lite"/>
    </source>
</evidence>
<name>A0A9D3MNF9_ANGAN</name>
<keyword evidence="12" id="KW-0805">Transcription regulation</keyword>
<dbReference type="Pfam" id="PF00096">
    <property type="entry name" value="zf-C2H2"/>
    <property type="match status" value="3"/>
</dbReference>
<dbReference type="InterPro" id="IPR036236">
    <property type="entry name" value="Znf_C2H2_sf"/>
</dbReference>
<feature type="region of interest" description="Disordered" evidence="17">
    <location>
        <begin position="1549"/>
        <end position="1608"/>
    </location>
</feature>
<keyword evidence="4" id="KW-0678">Repressor</keyword>
<feature type="domain" description="C2H2-type" evidence="19">
    <location>
        <begin position="1195"/>
        <end position="1222"/>
    </location>
</feature>
<feature type="domain" description="C2H2-type" evidence="19">
    <location>
        <begin position="391"/>
        <end position="420"/>
    </location>
</feature>
<feature type="compositionally biased region" description="Basic residues" evidence="17">
    <location>
        <begin position="912"/>
        <end position="925"/>
    </location>
</feature>
<feature type="compositionally biased region" description="Basic residues" evidence="17">
    <location>
        <begin position="455"/>
        <end position="465"/>
    </location>
</feature>
<dbReference type="SMART" id="SM00355">
    <property type="entry name" value="ZnF_C2H2"/>
    <property type="match status" value="8"/>
</dbReference>
<keyword evidence="15" id="KW-0539">Nucleus</keyword>
<evidence type="ECO:0000256" key="3">
    <source>
        <dbReference type="ARBA" id="ARBA00022454"/>
    </source>
</evidence>
<dbReference type="GO" id="GO:0006355">
    <property type="term" value="P:regulation of DNA-templated transcription"/>
    <property type="evidence" value="ECO:0007669"/>
    <property type="project" value="UniProtKB-ARBA"/>
</dbReference>
<feature type="compositionally biased region" description="Basic and acidic residues" evidence="17">
    <location>
        <begin position="1486"/>
        <end position="1496"/>
    </location>
</feature>
<keyword evidence="21" id="KW-1185">Reference proteome</keyword>
<keyword evidence="6" id="KW-0597">Phosphoprotein</keyword>
<feature type="region of interest" description="Disordered" evidence="17">
    <location>
        <begin position="885"/>
        <end position="947"/>
    </location>
</feature>
<keyword evidence="3" id="KW-0158">Chromosome</keyword>
<keyword evidence="9 16" id="KW-0863">Zinc-finger</keyword>
<feature type="compositionally biased region" description="Basic and acidic residues" evidence="17">
    <location>
        <begin position="1034"/>
        <end position="1047"/>
    </location>
</feature>
<feature type="region of interest" description="Disordered" evidence="17">
    <location>
        <begin position="1477"/>
        <end position="1537"/>
    </location>
</feature>
<feature type="region of interest" description="Disordered" evidence="17">
    <location>
        <begin position="312"/>
        <end position="358"/>
    </location>
</feature>
<dbReference type="GO" id="GO:0008270">
    <property type="term" value="F:zinc ion binding"/>
    <property type="evidence" value="ECO:0007669"/>
    <property type="project" value="UniProtKB-KW"/>
</dbReference>
<dbReference type="GO" id="GO:0005634">
    <property type="term" value="C:nucleus"/>
    <property type="evidence" value="ECO:0007669"/>
    <property type="project" value="UniProtKB-SubCell"/>
</dbReference>
<feature type="domain" description="C2H2-type" evidence="19">
    <location>
        <begin position="363"/>
        <end position="390"/>
    </location>
</feature>
<evidence type="ECO:0000259" key="18">
    <source>
        <dbReference type="PROSITE" id="PS50097"/>
    </source>
</evidence>
<feature type="compositionally biased region" description="Low complexity" evidence="17">
    <location>
        <begin position="443"/>
        <end position="454"/>
    </location>
</feature>
<feature type="region of interest" description="Disordered" evidence="17">
    <location>
        <begin position="696"/>
        <end position="717"/>
    </location>
</feature>
<comment type="caution">
    <text evidence="20">The sequence shown here is derived from an EMBL/GenBank/DDBJ whole genome shotgun (WGS) entry which is preliminary data.</text>
</comment>
<evidence type="ECO:0000256" key="7">
    <source>
        <dbReference type="ARBA" id="ARBA00022723"/>
    </source>
</evidence>
<dbReference type="PROSITE" id="PS00028">
    <property type="entry name" value="ZINC_FINGER_C2H2_1"/>
    <property type="match status" value="7"/>
</dbReference>
<evidence type="ECO:0000256" key="13">
    <source>
        <dbReference type="ARBA" id="ARBA00023125"/>
    </source>
</evidence>
<evidence type="ECO:0000256" key="12">
    <source>
        <dbReference type="ARBA" id="ARBA00023015"/>
    </source>
</evidence>
<feature type="compositionally biased region" description="Basic residues" evidence="17">
    <location>
        <begin position="788"/>
        <end position="797"/>
    </location>
</feature>
<dbReference type="EMBL" id="JAFIRN010000003">
    <property type="protein sequence ID" value="KAG5852077.1"/>
    <property type="molecule type" value="Genomic_DNA"/>
</dbReference>
<feature type="compositionally biased region" description="Polar residues" evidence="17">
    <location>
        <begin position="1048"/>
        <end position="1062"/>
    </location>
</feature>
<evidence type="ECO:0000256" key="2">
    <source>
        <dbReference type="ARBA" id="ARBA00004286"/>
    </source>
</evidence>
<dbReference type="Proteomes" id="UP001044222">
    <property type="component" value="Unassembled WGS sequence"/>
</dbReference>
<feature type="region of interest" description="Disordered" evidence="17">
    <location>
        <begin position="1017"/>
        <end position="1099"/>
    </location>
</feature>
<dbReference type="InterPro" id="IPR000210">
    <property type="entry name" value="BTB/POZ_dom"/>
</dbReference>
<evidence type="ECO:0000259" key="19">
    <source>
        <dbReference type="PROSITE" id="PS50157"/>
    </source>
</evidence>
<feature type="compositionally biased region" description="Acidic residues" evidence="17">
    <location>
        <begin position="1021"/>
        <end position="1033"/>
    </location>
</feature>
<dbReference type="PANTHER" id="PTHR16515">
    <property type="entry name" value="PR DOMAIN ZINC FINGER PROTEIN"/>
    <property type="match status" value="1"/>
</dbReference>
<evidence type="ECO:0000256" key="10">
    <source>
        <dbReference type="ARBA" id="ARBA00022833"/>
    </source>
</evidence>
<keyword evidence="7" id="KW-0479">Metal-binding</keyword>
<dbReference type="FunFam" id="3.30.160.60:FF:000437">
    <property type="entry name" value="zinc finger and BTB domain-containing protein 38"/>
    <property type="match status" value="1"/>
</dbReference>
<dbReference type="InterPro" id="IPR013087">
    <property type="entry name" value="Znf_C2H2_type"/>
</dbReference>
<dbReference type="Gene3D" id="3.30.160.60">
    <property type="entry name" value="Classic Zinc Finger"/>
    <property type="match status" value="5"/>
</dbReference>
<feature type="compositionally biased region" description="Polar residues" evidence="17">
    <location>
        <begin position="765"/>
        <end position="785"/>
    </location>
</feature>
<dbReference type="GO" id="GO:0005694">
    <property type="term" value="C:chromosome"/>
    <property type="evidence" value="ECO:0007669"/>
    <property type="project" value="UniProtKB-SubCell"/>
</dbReference>
<dbReference type="PROSITE" id="PS50097">
    <property type="entry name" value="BTB"/>
    <property type="match status" value="1"/>
</dbReference>
<feature type="compositionally biased region" description="Polar residues" evidence="17">
    <location>
        <begin position="1311"/>
        <end position="1330"/>
    </location>
</feature>
<comment type="subcellular location">
    <subcellularLocation>
        <location evidence="2">Chromosome</location>
    </subcellularLocation>
    <subcellularLocation>
        <location evidence="1">Nucleus</location>
    </subcellularLocation>
</comment>
<keyword evidence="8" id="KW-0677">Repeat</keyword>
<proteinExistence type="predicted"/>
<dbReference type="PROSITE" id="PS50157">
    <property type="entry name" value="ZINC_FINGER_C2H2_2"/>
    <property type="match status" value="7"/>
</dbReference>
<feature type="domain" description="C2H2-type" evidence="19">
    <location>
        <begin position="520"/>
        <end position="547"/>
    </location>
</feature>
<feature type="compositionally biased region" description="Polar residues" evidence="17">
    <location>
        <begin position="1070"/>
        <end position="1086"/>
    </location>
</feature>
<evidence type="ECO:0000256" key="4">
    <source>
        <dbReference type="ARBA" id="ARBA00022491"/>
    </source>
</evidence>
<organism evidence="20 21">
    <name type="scientific">Anguilla anguilla</name>
    <name type="common">European freshwater eel</name>
    <name type="synonym">Muraena anguilla</name>
    <dbReference type="NCBI Taxonomy" id="7936"/>
    <lineage>
        <taxon>Eukaryota</taxon>
        <taxon>Metazoa</taxon>
        <taxon>Chordata</taxon>
        <taxon>Craniata</taxon>
        <taxon>Vertebrata</taxon>
        <taxon>Euteleostomi</taxon>
        <taxon>Actinopterygii</taxon>
        <taxon>Neopterygii</taxon>
        <taxon>Teleostei</taxon>
        <taxon>Anguilliformes</taxon>
        <taxon>Anguillidae</taxon>
        <taxon>Anguilla</taxon>
    </lineage>
</organism>
<dbReference type="InterPro" id="IPR050331">
    <property type="entry name" value="Zinc_finger"/>
</dbReference>
<dbReference type="SUPFAM" id="SSF54695">
    <property type="entry name" value="POZ domain"/>
    <property type="match status" value="1"/>
</dbReference>